<reference evidence="2 3" key="1">
    <citation type="submission" date="2020-05" db="EMBL/GenBank/DDBJ databases">
        <authorList>
            <person name="Vondra J.M."/>
            <person name="Stovall M.A."/>
            <person name="Menchaca C."/>
            <person name="Bhuiyan S."/>
            <person name="Subhayu N."/>
            <person name="Hughes L.E."/>
            <person name="Garlena R.A."/>
            <person name="Russell D.A."/>
            <person name="Pope W.H."/>
            <person name="Jacobs-Sera D."/>
            <person name="Hatfull G.F."/>
        </authorList>
    </citation>
    <scope>NUCLEOTIDE SEQUENCE [LARGE SCALE GENOMIC DNA]</scope>
</reference>
<organism evidence="2 3">
    <name type="scientific">Streptomyces phage Vondra</name>
    <dbReference type="NCBI Taxonomy" id="2736273"/>
    <lineage>
        <taxon>Viruses</taxon>
        <taxon>Duplodnaviria</taxon>
        <taxon>Heunggongvirae</taxon>
        <taxon>Uroviricota</taxon>
        <taxon>Caudoviricetes</taxon>
        <taxon>Ignaciovirus</taxon>
        <taxon>Ignaciovirus vondra</taxon>
    </lineage>
</organism>
<gene>
    <name evidence="2" type="primary">24</name>
    <name evidence="2" type="ORF">SEA_VONDRA_24</name>
</gene>
<dbReference type="InterPro" id="IPR001387">
    <property type="entry name" value="Cro/C1-type_HTH"/>
</dbReference>
<evidence type="ECO:0000256" key="1">
    <source>
        <dbReference type="PROSITE-ProRule" id="PRU00339"/>
    </source>
</evidence>
<dbReference type="InterPro" id="IPR019734">
    <property type="entry name" value="TPR_rpt"/>
</dbReference>
<keyword evidence="3" id="KW-1185">Reference proteome</keyword>
<keyword evidence="1" id="KW-0802">TPR repeat</keyword>
<dbReference type="GO" id="GO:0003677">
    <property type="term" value="F:DNA binding"/>
    <property type="evidence" value="ECO:0007669"/>
    <property type="project" value="InterPro"/>
</dbReference>
<dbReference type="SUPFAM" id="SSF48452">
    <property type="entry name" value="TPR-like"/>
    <property type="match status" value="1"/>
</dbReference>
<dbReference type="Pfam" id="PF13560">
    <property type="entry name" value="HTH_31"/>
    <property type="match status" value="1"/>
</dbReference>
<dbReference type="RefSeq" id="YP_010756318.1">
    <property type="nucleotide sequence ID" value="NC_073486.1"/>
</dbReference>
<dbReference type="CDD" id="cd00093">
    <property type="entry name" value="HTH_XRE"/>
    <property type="match status" value="1"/>
</dbReference>
<dbReference type="SUPFAM" id="SSF47413">
    <property type="entry name" value="lambda repressor-like DNA-binding domains"/>
    <property type="match status" value="1"/>
</dbReference>
<dbReference type="GeneID" id="80026074"/>
<dbReference type="EMBL" id="MT451981">
    <property type="protein sequence ID" value="QKN87609.1"/>
    <property type="molecule type" value="Genomic_DNA"/>
</dbReference>
<proteinExistence type="predicted"/>
<accession>A0A6M9Z5L9</accession>
<dbReference type="Gene3D" id="1.25.40.10">
    <property type="entry name" value="Tetratricopeptide repeat domain"/>
    <property type="match status" value="1"/>
</dbReference>
<dbReference type="InterPro" id="IPR010982">
    <property type="entry name" value="Lambda_DNA-bd_dom_sf"/>
</dbReference>
<evidence type="ECO:0000313" key="3">
    <source>
        <dbReference type="Proteomes" id="UP000509608"/>
    </source>
</evidence>
<dbReference type="KEGG" id="vg:80026074"/>
<name>A0A6M9Z5L9_9CAUD</name>
<sequence>MDGEDFIGSVREALRRRGMSIRAAARELSYDHAYLSRVLAGKQDPSPHLVDGLRALVGTGPRPLQTAGREIDAETYVRSAVAHLLQHTSRYGGTHVADAVVQVWRAEQSKVDRLVEPSAQLVGAVSEIAQIAGWILFDAHRTDEARRAFVEAQMLARQAGDGARLWFALDMLSMQGVQEGRPGEVLRLADELRSTPGLPPRVALITRVRRARALAQAGERARSLAEMDQARGALQESVSSRDPAWVWWITEAEVVGHLGEVLMSLGDHAAAVPHFQRARDATPTGGRRWLECSVAELSALTAAGAWRDCDALFVDLVPLLDTVASTRSRARLAQTLRVIERDAPPWLAATARDVAEAC</sequence>
<dbReference type="PROSITE" id="PS50005">
    <property type="entry name" value="TPR"/>
    <property type="match status" value="1"/>
</dbReference>
<evidence type="ECO:0000313" key="2">
    <source>
        <dbReference type="EMBL" id="QKN87609.1"/>
    </source>
</evidence>
<feature type="repeat" description="TPR" evidence="1">
    <location>
        <begin position="252"/>
        <end position="285"/>
    </location>
</feature>
<protein>
    <submittedName>
        <fullName evidence="2">Helix-turn-helix DNA binding domain protein</fullName>
    </submittedName>
</protein>
<dbReference type="InterPro" id="IPR011990">
    <property type="entry name" value="TPR-like_helical_dom_sf"/>
</dbReference>
<dbReference type="Proteomes" id="UP000509608">
    <property type="component" value="Segment"/>
</dbReference>